<evidence type="ECO:0000313" key="2">
    <source>
        <dbReference type="Proteomes" id="UP001163324"/>
    </source>
</evidence>
<protein>
    <submittedName>
        <fullName evidence="1">Uncharacterized protein</fullName>
    </submittedName>
</protein>
<name>A0ACC0UY16_9HYPO</name>
<sequence length="677" mass="74892">MQNRVLLLVRRVKSVWQLRISRLTNRIQWLEELLRSRCPDIDLSQGPQDLADDSPPGSHEAANSLVMLGRANSPRPREQRCGAADVSESHKESLLSHEIGLVALNRSQDVRYIGPSSGYFLARLMLSSKSTQDSTTTGRIRGQEGTSLSSGLVEALQGALPLPPYEQAVALSREYFQAVHWQYPVLHEPTFMDRLATTITETSEAGPQGMFQIFMVLAIGATVASHRQRLHLPAESYCLSALKYLDKMNVNNSLASIQSLVLLLVFTLSCSSMRLNVWYLNYQCIAAVLNLGLQRDISSSAGVSALEQEMRTRVFWTVMMLDRRISTMMGRPIGLRDEACDLRLPAGLDDYALTSQQLDAAAAAAAAPYGAMSFSVHLFKLARLNSEIKYVANSVSRDAPSYAYPAIRDIHQWHGDMSDRLDQWAREVPEANEEASYMRAICFVCYHNLQLVLLRPSPAIPRPSQNSLRRCRAAAQSNLRLFGGLYRDNRLVHTWDSFYSIVLSAITMLYCVKAVPDLAASIDLDELSSDMGVCLSLLSATGEHWQGAKRCRDIIEDLDRTVMRQLRDKRGGKGAQPVPGSTSSRNIGNQLDFPDAMHLEGAKAASSLGSVPDLNQASSTAEFESAGSGFMPTDCFDPFLGSGFPMEAEPPMELDDMDAFMRSIFDNLIPSNSGFMV</sequence>
<gene>
    <name evidence="1" type="ORF">N3K66_007153</name>
</gene>
<dbReference type="EMBL" id="CM047945">
    <property type="protein sequence ID" value="KAI9898793.1"/>
    <property type="molecule type" value="Genomic_DNA"/>
</dbReference>
<proteinExistence type="predicted"/>
<accession>A0ACC0UY16</accession>
<organism evidence="1 2">
    <name type="scientific">Trichothecium roseum</name>
    <dbReference type="NCBI Taxonomy" id="47278"/>
    <lineage>
        <taxon>Eukaryota</taxon>
        <taxon>Fungi</taxon>
        <taxon>Dikarya</taxon>
        <taxon>Ascomycota</taxon>
        <taxon>Pezizomycotina</taxon>
        <taxon>Sordariomycetes</taxon>
        <taxon>Hypocreomycetidae</taxon>
        <taxon>Hypocreales</taxon>
        <taxon>Hypocreales incertae sedis</taxon>
        <taxon>Trichothecium</taxon>
    </lineage>
</organism>
<evidence type="ECO:0000313" key="1">
    <source>
        <dbReference type="EMBL" id="KAI9898793.1"/>
    </source>
</evidence>
<keyword evidence="2" id="KW-1185">Reference proteome</keyword>
<reference evidence="1" key="1">
    <citation type="submission" date="2022-10" db="EMBL/GenBank/DDBJ databases">
        <title>Complete Genome of Trichothecium roseum strain YXFP-22015, a Plant Pathogen Isolated from Citrus.</title>
        <authorList>
            <person name="Wang Y."/>
            <person name="Zhu L."/>
        </authorList>
    </citation>
    <scope>NUCLEOTIDE SEQUENCE</scope>
    <source>
        <strain evidence="1">YXFP-22015</strain>
    </source>
</reference>
<comment type="caution">
    <text evidence="1">The sequence shown here is derived from an EMBL/GenBank/DDBJ whole genome shotgun (WGS) entry which is preliminary data.</text>
</comment>
<dbReference type="Proteomes" id="UP001163324">
    <property type="component" value="Chromosome 6"/>
</dbReference>